<sequence length="54" mass="6091">MLCEKVYQHIQKVSMIAGLCNGKVIAPFLFVGNCNKSIFESFMCKLYIDQSVNS</sequence>
<accession>A0A0F3MDH3</accession>
<evidence type="ECO:0000313" key="4">
    <source>
        <dbReference type="Proteomes" id="UP000244959"/>
    </source>
</evidence>
<evidence type="ECO:0000313" key="2">
    <source>
        <dbReference type="EMBL" id="SPR03235.1"/>
    </source>
</evidence>
<dbReference type="EMBL" id="LS398551">
    <property type="protein sequence ID" value="SPR03235.1"/>
    <property type="molecule type" value="Genomic_DNA"/>
</dbReference>
<dbReference type="PATRIC" id="fig|1359184.3.peg.1832"/>
<dbReference type="Proteomes" id="UP000244959">
    <property type="component" value="Chromosome I"/>
</dbReference>
<reference evidence="2" key="2">
    <citation type="submission" date="2018-03" db="EMBL/GenBank/DDBJ databases">
        <authorList>
            <person name="Keele B.F."/>
        </authorList>
    </citation>
    <scope>NUCLEOTIDE SEQUENCE [LARGE SCALE GENOMIC DNA]</scope>
    <source>
        <strain evidence="2">Gilliam</strain>
    </source>
</reference>
<name>A0A0F3MDH3_ORITS</name>
<dbReference type="EMBL" id="LANO01000004">
    <property type="protein sequence ID" value="KJV53795.1"/>
    <property type="molecule type" value="Genomic_DNA"/>
</dbReference>
<dbReference type="AlphaFoldDB" id="A0A0F3MDH3"/>
<keyword evidence="4" id="KW-1185">Reference proteome</keyword>
<proteinExistence type="predicted"/>
<evidence type="ECO:0000313" key="1">
    <source>
        <dbReference type="EMBL" id="KJV53795.1"/>
    </source>
</evidence>
<gene>
    <name evidence="2" type="ORF">GILLIAM_00287</name>
    <name evidence="1" type="ORF">OTSGILL_0458</name>
</gene>
<evidence type="ECO:0000313" key="3">
    <source>
        <dbReference type="Proteomes" id="UP000033769"/>
    </source>
</evidence>
<reference evidence="1 3" key="1">
    <citation type="submission" date="2015-02" db="EMBL/GenBank/DDBJ databases">
        <title>Genome Sequencing of Rickettsiales.</title>
        <authorList>
            <person name="Daugherty S.C."/>
            <person name="Su Q."/>
            <person name="Abolude K."/>
            <person name="Beier-Sexton M."/>
            <person name="Carlyon J.A."/>
            <person name="Carter R."/>
            <person name="Day N.P."/>
            <person name="Dumler S.J."/>
            <person name="Dyachenko V."/>
            <person name="Godinez A."/>
            <person name="Kurtti T.J."/>
            <person name="Lichay M."/>
            <person name="Mullins K.E."/>
            <person name="Ott S."/>
            <person name="Pappas-Brown V."/>
            <person name="Paris D.H."/>
            <person name="Patel P."/>
            <person name="Richards A.L."/>
            <person name="Sadzewicz L."/>
            <person name="Sears K."/>
            <person name="Seidman D."/>
            <person name="Sengamalay N."/>
            <person name="Stenos J."/>
            <person name="Tallon L.J."/>
            <person name="Vincent G."/>
            <person name="Fraser C.M."/>
            <person name="Munderloh U."/>
            <person name="Dunning-Hotopp J.C."/>
        </authorList>
    </citation>
    <scope>NUCLEOTIDE SEQUENCE [LARGE SCALE GENOMIC DNA]</scope>
    <source>
        <strain evidence="1 3">Gilliam</strain>
    </source>
</reference>
<reference evidence="4" key="3">
    <citation type="submission" date="2018-03" db="EMBL/GenBank/DDBJ databases">
        <authorList>
            <person name="Batty M. E."/>
            <person name="Batty M E."/>
        </authorList>
    </citation>
    <scope>NUCLEOTIDE SEQUENCE [LARGE SCALE GENOMIC DNA]</scope>
    <source>
        <strain evidence="4">Gilliam</strain>
    </source>
</reference>
<protein>
    <submittedName>
        <fullName evidence="2">IS630 family transposase</fullName>
    </submittedName>
    <submittedName>
        <fullName evidence="1">Putative transposase</fullName>
    </submittedName>
</protein>
<organism evidence="1 3">
    <name type="scientific">Orientia tsutsugamushi str. Gilliam</name>
    <dbReference type="NCBI Taxonomy" id="1359184"/>
    <lineage>
        <taxon>Bacteria</taxon>
        <taxon>Pseudomonadati</taxon>
        <taxon>Pseudomonadota</taxon>
        <taxon>Alphaproteobacteria</taxon>
        <taxon>Rickettsiales</taxon>
        <taxon>Rickettsiaceae</taxon>
        <taxon>Rickettsieae</taxon>
        <taxon>Orientia</taxon>
    </lineage>
</organism>
<dbReference type="Proteomes" id="UP000033769">
    <property type="component" value="Unassembled WGS sequence"/>
</dbReference>